<organism evidence="1 2">
    <name type="scientific">Neobacillus paridis</name>
    <dbReference type="NCBI Taxonomy" id="2803862"/>
    <lineage>
        <taxon>Bacteria</taxon>
        <taxon>Bacillati</taxon>
        <taxon>Bacillota</taxon>
        <taxon>Bacilli</taxon>
        <taxon>Bacillales</taxon>
        <taxon>Bacillaceae</taxon>
        <taxon>Neobacillus</taxon>
    </lineage>
</organism>
<dbReference type="Pfam" id="PF13489">
    <property type="entry name" value="Methyltransf_23"/>
    <property type="match status" value="1"/>
</dbReference>
<dbReference type="Gene3D" id="3.40.50.150">
    <property type="entry name" value="Vaccinia Virus protein VP39"/>
    <property type="match status" value="1"/>
</dbReference>
<reference evidence="1 2" key="1">
    <citation type="submission" date="2021-01" db="EMBL/GenBank/DDBJ databases">
        <title>Genome public.</title>
        <authorList>
            <person name="Liu C."/>
            <person name="Sun Q."/>
        </authorList>
    </citation>
    <scope>NUCLEOTIDE SEQUENCE [LARGE SCALE GENOMIC DNA]</scope>
    <source>
        <strain evidence="1 2">YIM B02564</strain>
    </source>
</reference>
<proteinExistence type="predicted"/>
<evidence type="ECO:0000313" key="1">
    <source>
        <dbReference type="EMBL" id="MBL4954347.1"/>
    </source>
</evidence>
<dbReference type="GO" id="GO:0008168">
    <property type="term" value="F:methyltransferase activity"/>
    <property type="evidence" value="ECO:0007669"/>
    <property type="project" value="UniProtKB-KW"/>
</dbReference>
<keyword evidence="1" id="KW-0808">Transferase</keyword>
<accession>A0ABS1TSW1</accession>
<keyword evidence="2" id="KW-1185">Reference proteome</keyword>
<dbReference type="SUPFAM" id="SSF53335">
    <property type="entry name" value="S-adenosyl-L-methionine-dependent methyltransferases"/>
    <property type="match status" value="1"/>
</dbReference>
<dbReference type="InterPro" id="IPR029063">
    <property type="entry name" value="SAM-dependent_MTases_sf"/>
</dbReference>
<sequence>MTSFQLNEKTAAFLANYKLFEDDVIQRVQLQHRLSLVEAFAIQTGMHVLEIGCGQGDTTVAIADAVGENGFVTAIDIASPDYGAPLTLGQSADRIMNSALGKRISFQFETDFDKFESTALFDMAVLSHCSWYFKRPEDVLHYFKKLRGMTKRLCFAEWDLDFTSMAQRAHFCAASILALYSNFINNDGNIQNLFDKTQIKQLLKQADFQIEKQLVVDATYLQDGQWEKSYANSIRQQFSHALPMIQTLVNSYYELMNTSTGNEQSLNSFILCAH</sequence>
<comment type="caution">
    <text evidence="1">The sequence shown here is derived from an EMBL/GenBank/DDBJ whole genome shotgun (WGS) entry which is preliminary data.</text>
</comment>
<dbReference type="EMBL" id="JAESWB010000326">
    <property type="protein sequence ID" value="MBL4954347.1"/>
    <property type="molecule type" value="Genomic_DNA"/>
</dbReference>
<dbReference type="RefSeq" id="WP_202655604.1">
    <property type="nucleotide sequence ID" value="NZ_JAESWB010000326.1"/>
</dbReference>
<evidence type="ECO:0000313" key="2">
    <source>
        <dbReference type="Proteomes" id="UP000623967"/>
    </source>
</evidence>
<gene>
    <name evidence="1" type="ORF">JK635_19480</name>
</gene>
<dbReference type="CDD" id="cd02440">
    <property type="entry name" value="AdoMet_MTases"/>
    <property type="match status" value="1"/>
</dbReference>
<dbReference type="GO" id="GO:0032259">
    <property type="term" value="P:methylation"/>
    <property type="evidence" value="ECO:0007669"/>
    <property type="project" value="UniProtKB-KW"/>
</dbReference>
<keyword evidence="1" id="KW-0489">Methyltransferase</keyword>
<name>A0ABS1TSW1_9BACI</name>
<dbReference type="Proteomes" id="UP000623967">
    <property type="component" value="Unassembled WGS sequence"/>
</dbReference>
<protein>
    <submittedName>
        <fullName evidence="1">Class I SAM-dependent methyltransferase</fullName>
    </submittedName>
</protein>